<dbReference type="Proteomes" id="UP000235388">
    <property type="component" value="Unassembled WGS sequence"/>
</dbReference>
<dbReference type="EMBL" id="PGCJ01000280">
    <property type="protein sequence ID" value="PLW34275.1"/>
    <property type="molecule type" value="Genomic_DNA"/>
</dbReference>
<sequence length="59" mass="6544">MQPPRPVYADHALLPAGTFQATPQLTKLTSANKPVYKYSSLHHSQSPSRNENSPARLGW</sequence>
<feature type="region of interest" description="Disordered" evidence="1">
    <location>
        <begin position="39"/>
        <end position="59"/>
    </location>
</feature>
<keyword evidence="3" id="KW-1185">Reference proteome</keyword>
<evidence type="ECO:0000313" key="2">
    <source>
        <dbReference type="EMBL" id="PLW34275.1"/>
    </source>
</evidence>
<proteinExistence type="predicted"/>
<name>A0A2N5U951_9BASI</name>
<reference evidence="2 3" key="1">
    <citation type="submission" date="2017-11" db="EMBL/GenBank/DDBJ databases">
        <title>De novo assembly and phasing of dikaryotic genomes from two isolates of Puccinia coronata f. sp. avenae, the causal agent of oat crown rust.</title>
        <authorList>
            <person name="Miller M.E."/>
            <person name="Zhang Y."/>
            <person name="Omidvar V."/>
            <person name="Sperschneider J."/>
            <person name="Schwessinger B."/>
            <person name="Raley C."/>
            <person name="Palmer J.M."/>
            <person name="Garnica D."/>
            <person name="Upadhyaya N."/>
            <person name="Rathjen J."/>
            <person name="Taylor J.M."/>
            <person name="Park R.F."/>
            <person name="Dodds P.N."/>
            <person name="Hirsch C.D."/>
            <person name="Kianian S.F."/>
            <person name="Figueroa M."/>
        </authorList>
    </citation>
    <scope>NUCLEOTIDE SEQUENCE [LARGE SCALE GENOMIC DNA]</scope>
    <source>
        <strain evidence="2">12NC29</strain>
    </source>
</reference>
<accession>A0A2N5U951</accession>
<evidence type="ECO:0000256" key="1">
    <source>
        <dbReference type="SAM" id="MobiDB-lite"/>
    </source>
</evidence>
<protein>
    <submittedName>
        <fullName evidence="2">Uncharacterized protein</fullName>
    </submittedName>
</protein>
<feature type="compositionally biased region" description="Polar residues" evidence="1">
    <location>
        <begin position="41"/>
        <end position="53"/>
    </location>
</feature>
<evidence type="ECO:0000313" key="3">
    <source>
        <dbReference type="Proteomes" id="UP000235388"/>
    </source>
</evidence>
<gene>
    <name evidence="2" type="ORF">PCANC_17675</name>
</gene>
<comment type="caution">
    <text evidence="2">The sequence shown here is derived from an EMBL/GenBank/DDBJ whole genome shotgun (WGS) entry which is preliminary data.</text>
</comment>
<dbReference type="AlphaFoldDB" id="A0A2N5U951"/>
<organism evidence="2 3">
    <name type="scientific">Puccinia coronata f. sp. avenae</name>
    <dbReference type="NCBI Taxonomy" id="200324"/>
    <lineage>
        <taxon>Eukaryota</taxon>
        <taxon>Fungi</taxon>
        <taxon>Dikarya</taxon>
        <taxon>Basidiomycota</taxon>
        <taxon>Pucciniomycotina</taxon>
        <taxon>Pucciniomycetes</taxon>
        <taxon>Pucciniales</taxon>
        <taxon>Pucciniaceae</taxon>
        <taxon>Puccinia</taxon>
    </lineage>
</organism>